<feature type="domain" description="TonB C-terminal" evidence="1">
    <location>
        <begin position="156"/>
        <end position="216"/>
    </location>
</feature>
<protein>
    <submittedName>
        <fullName evidence="2">Energy transducer TonB</fullName>
    </submittedName>
</protein>
<proteinExistence type="predicted"/>
<reference evidence="2 3" key="1">
    <citation type="submission" date="2020-04" db="EMBL/GenBank/DDBJ databases">
        <title>Genome sequencing of novel species.</title>
        <authorList>
            <person name="Heo J."/>
            <person name="Kim S.-J."/>
            <person name="Kim J.-S."/>
            <person name="Hong S.-B."/>
            <person name="Kwon S.-W."/>
        </authorList>
    </citation>
    <scope>NUCLEOTIDE SEQUENCE [LARGE SCALE GENOMIC DNA]</scope>
    <source>
        <strain evidence="2 3">F39-2</strain>
    </source>
</reference>
<dbReference type="RefSeq" id="WP_169606100.1">
    <property type="nucleotide sequence ID" value="NZ_CP051682.1"/>
</dbReference>
<name>A0A7L5E2R0_9SPHI</name>
<dbReference type="KEGG" id="mrob:HH214_03920"/>
<evidence type="ECO:0000313" key="3">
    <source>
        <dbReference type="Proteomes" id="UP000503278"/>
    </source>
</evidence>
<dbReference type="Gene3D" id="3.30.1150.10">
    <property type="match status" value="1"/>
</dbReference>
<dbReference type="AlphaFoldDB" id="A0A7L5E2R0"/>
<evidence type="ECO:0000259" key="1">
    <source>
        <dbReference type="Pfam" id="PF03544"/>
    </source>
</evidence>
<dbReference type="Pfam" id="PF03544">
    <property type="entry name" value="TonB_C"/>
    <property type="match status" value="1"/>
</dbReference>
<dbReference type="EMBL" id="CP051682">
    <property type="protein sequence ID" value="QJD95083.1"/>
    <property type="molecule type" value="Genomic_DNA"/>
</dbReference>
<dbReference type="InterPro" id="IPR037682">
    <property type="entry name" value="TonB_C"/>
</dbReference>
<gene>
    <name evidence="2" type="ORF">HH214_03920</name>
</gene>
<evidence type="ECO:0000313" key="2">
    <source>
        <dbReference type="EMBL" id="QJD95083.1"/>
    </source>
</evidence>
<sequence>MKPLQTIQLSFKCPKAFDKLIPCQDGWYCEGCQKLVQDFRGTSESELRQIVAQSPQRICGLFETDCITIKPHQHRWQKWLSASIMALGLTGLPQTIFAQRPFHKDSVLIRKEPIANQQLVFGMVDEVAPEYPGGIEKFRAYVKSNLTLDADYTGKRVIVTFLVKADGSVADVKILRSQVSDNINQQLIRIFRASPKWKPGRIGNRSEVQNTVPIIF</sequence>
<dbReference type="GO" id="GO:0055085">
    <property type="term" value="P:transmembrane transport"/>
    <property type="evidence" value="ECO:0007669"/>
    <property type="project" value="InterPro"/>
</dbReference>
<keyword evidence="3" id="KW-1185">Reference proteome</keyword>
<accession>A0A7L5E2R0</accession>
<dbReference type="Proteomes" id="UP000503278">
    <property type="component" value="Chromosome"/>
</dbReference>
<dbReference type="SUPFAM" id="SSF74653">
    <property type="entry name" value="TolA/TonB C-terminal domain"/>
    <property type="match status" value="1"/>
</dbReference>
<organism evidence="2 3">
    <name type="scientific">Mucilaginibacter robiniae</name>
    <dbReference type="NCBI Taxonomy" id="2728022"/>
    <lineage>
        <taxon>Bacteria</taxon>
        <taxon>Pseudomonadati</taxon>
        <taxon>Bacteroidota</taxon>
        <taxon>Sphingobacteriia</taxon>
        <taxon>Sphingobacteriales</taxon>
        <taxon>Sphingobacteriaceae</taxon>
        <taxon>Mucilaginibacter</taxon>
    </lineage>
</organism>